<dbReference type="AlphaFoldDB" id="A0A2M7D8L5"/>
<comment type="caution">
    <text evidence="2">The sequence shown here is derived from an EMBL/GenBank/DDBJ whole genome shotgun (WGS) entry which is preliminary data.</text>
</comment>
<organism evidence="2 3">
    <name type="scientific">Candidatus Nealsonbacteria bacterium CG02_land_8_20_14_3_00_40_11</name>
    <dbReference type="NCBI Taxonomy" id="1974700"/>
    <lineage>
        <taxon>Bacteria</taxon>
        <taxon>Candidatus Nealsoniibacteriota</taxon>
    </lineage>
</organism>
<proteinExistence type="predicted"/>
<accession>A0A2M7D8L5</accession>
<evidence type="ECO:0000313" key="2">
    <source>
        <dbReference type="EMBL" id="PIV43464.1"/>
    </source>
</evidence>
<keyword evidence="2" id="KW-0378">Hydrolase</keyword>
<dbReference type="InterPro" id="IPR000305">
    <property type="entry name" value="GIY-YIG_endonuc"/>
</dbReference>
<feature type="domain" description="GIY-YIG" evidence="1">
    <location>
        <begin position="1"/>
        <end position="69"/>
    </location>
</feature>
<dbReference type="InterPro" id="IPR035901">
    <property type="entry name" value="GIY-YIG_endonuc_sf"/>
</dbReference>
<name>A0A2M7D8L5_9BACT</name>
<dbReference type="GO" id="GO:0004519">
    <property type="term" value="F:endonuclease activity"/>
    <property type="evidence" value="ECO:0007669"/>
    <property type="project" value="UniProtKB-KW"/>
</dbReference>
<evidence type="ECO:0000313" key="3">
    <source>
        <dbReference type="Proteomes" id="UP000230304"/>
    </source>
</evidence>
<keyword evidence="2" id="KW-0255">Endonuclease</keyword>
<protein>
    <submittedName>
        <fullName evidence="2">Endonuclease</fullName>
    </submittedName>
</protein>
<dbReference type="Proteomes" id="UP000230304">
    <property type="component" value="Unassembled WGS sequence"/>
</dbReference>
<gene>
    <name evidence="2" type="ORF">COS26_00500</name>
</gene>
<evidence type="ECO:0000259" key="1">
    <source>
        <dbReference type="PROSITE" id="PS50164"/>
    </source>
</evidence>
<dbReference type="EMBL" id="PEUA01000011">
    <property type="protein sequence ID" value="PIV43464.1"/>
    <property type="molecule type" value="Genomic_DNA"/>
</dbReference>
<dbReference type="SUPFAM" id="SSF82771">
    <property type="entry name" value="GIY-YIG endonuclease"/>
    <property type="match status" value="1"/>
</dbReference>
<dbReference type="Pfam" id="PF01541">
    <property type="entry name" value="GIY-YIG"/>
    <property type="match status" value="1"/>
</dbReference>
<sequence length="69" mass="8346">MYWVYFLYSNSKRNVYVGCASDLKRRLKEHNDGLVESTKNRKPFTLIYKEKYDTLSLARRREDYIAPYA</sequence>
<dbReference type="Gene3D" id="3.40.1440.10">
    <property type="entry name" value="GIY-YIG endonuclease"/>
    <property type="match status" value="1"/>
</dbReference>
<reference evidence="3" key="1">
    <citation type="submission" date="2017-09" db="EMBL/GenBank/DDBJ databases">
        <title>Depth-based differentiation of microbial function through sediment-hosted aquifers and enrichment of novel symbionts in the deep terrestrial subsurface.</title>
        <authorList>
            <person name="Probst A.J."/>
            <person name="Ladd B."/>
            <person name="Jarett J.K."/>
            <person name="Geller-Mcgrath D.E."/>
            <person name="Sieber C.M.K."/>
            <person name="Emerson J.B."/>
            <person name="Anantharaman K."/>
            <person name="Thomas B.C."/>
            <person name="Malmstrom R."/>
            <person name="Stieglmeier M."/>
            <person name="Klingl A."/>
            <person name="Woyke T."/>
            <person name="Ryan C.M."/>
            <person name="Banfield J.F."/>
        </authorList>
    </citation>
    <scope>NUCLEOTIDE SEQUENCE [LARGE SCALE GENOMIC DNA]</scope>
</reference>
<keyword evidence="2" id="KW-0540">Nuclease</keyword>
<dbReference type="PROSITE" id="PS50164">
    <property type="entry name" value="GIY_YIG"/>
    <property type="match status" value="1"/>
</dbReference>